<dbReference type="InterPro" id="IPR051531">
    <property type="entry name" value="N-acetyltransferase"/>
</dbReference>
<dbReference type="GO" id="GO:0016747">
    <property type="term" value="F:acyltransferase activity, transferring groups other than amino-acyl groups"/>
    <property type="evidence" value="ECO:0007669"/>
    <property type="project" value="InterPro"/>
</dbReference>
<comment type="caution">
    <text evidence="2">The sequence shown here is derived from an EMBL/GenBank/DDBJ whole genome shotgun (WGS) entry which is preliminary data.</text>
</comment>
<organism evidence="2">
    <name type="scientific">bioreactor metagenome</name>
    <dbReference type="NCBI Taxonomy" id="1076179"/>
    <lineage>
        <taxon>unclassified sequences</taxon>
        <taxon>metagenomes</taxon>
        <taxon>ecological metagenomes</taxon>
    </lineage>
</organism>
<dbReference type="PANTHER" id="PTHR43792">
    <property type="entry name" value="GNAT FAMILY, PUTATIVE (AFU_ORTHOLOGUE AFUA_3G00765)-RELATED-RELATED"/>
    <property type="match status" value="1"/>
</dbReference>
<evidence type="ECO:0000259" key="1">
    <source>
        <dbReference type="PROSITE" id="PS51186"/>
    </source>
</evidence>
<sequence length="177" mass="20403">MIDIRIEKDNLILRPFLVSDAKDAEDYSQQPKVAYWMSDMVLHNESEAISWINWINEKYNPKEPFIILAIEHKADHKCIGVVGVHAKAELDNEVEILYAISDSYQGNGYATEASKALIQWVFKNTELKDLTAIVKPENIPSRAVVEKLGFKCVDTRVIHYDGNMCKFDYYKLYISKL</sequence>
<reference evidence="2" key="1">
    <citation type="submission" date="2019-08" db="EMBL/GenBank/DDBJ databases">
        <authorList>
            <person name="Kucharzyk K."/>
            <person name="Murdoch R.W."/>
            <person name="Higgins S."/>
            <person name="Loffler F."/>
        </authorList>
    </citation>
    <scope>NUCLEOTIDE SEQUENCE</scope>
</reference>
<dbReference type="SUPFAM" id="SSF55729">
    <property type="entry name" value="Acyl-CoA N-acyltransferases (Nat)"/>
    <property type="match status" value="1"/>
</dbReference>
<dbReference type="Pfam" id="PF13302">
    <property type="entry name" value="Acetyltransf_3"/>
    <property type="match status" value="1"/>
</dbReference>
<dbReference type="Gene3D" id="3.40.630.30">
    <property type="match status" value="1"/>
</dbReference>
<feature type="domain" description="N-acetyltransferase" evidence="1">
    <location>
        <begin position="11"/>
        <end position="175"/>
    </location>
</feature>
<dbReference type="CDD" id="cd04301">
    <property type="entry name" value="NAT_SF"/>
    <property type="match status" value="1"/>
</dbReference>
<dbReference type="InterPro" id="IPR016181">
    <property type="entry name" value="Acyl_CoA_acyltransferase"/>
</dbReference>
<accession>A0A645CVT2</accession>
<dbReference type="PROSITE" id="PS51186">
    <property type="entry name" value="GNAT"/>
    <property type="match status" value="1"/>
</dbReference>
<evidence type="ECO:0000313" key="2">
    <source>
        <dbReference type="EMBL" id="MPM80958.1"/>
    </source>
</evidence>
<name>A0A645CVT2_9ZZZZ</name>
<dbReference type="InterPro" id="IPR000182">
    <property type="entry name" value="GNAT_dom"/>
</dbReference>
<gene>
    <name evidence="2" type="ORF">SDC9_128009</name>
</gene>
<proteinExistence type="predicted"/>
<dbReference type="AlphaFoldDB" id="A0A645CVT2"/>
<protein>
    <recommendedName>
        <fullName evidence="1">N-acetyltransferase domain-containing protein</fullName>
    </recommendedName>
</protein>
<dbReference type="EMBL" id="VSSQ01030427">
    <property type="protein sequence ID" value="MPM80958.1"/>
    <property type="molecule type" value="Genomic_DNA"/>
</dbReference>